<feature type="non-terminal residue" evidence="2">
    <location>
        <position position="1"/>
    </location>
</feature>
<protein>
    <submittedName>
        <fullName evidence="2">Uncharacterized protein</fullName>
    </submittedName>
</protein>
<proteinExistence type="predicted"/>
<gene>
    <name evidence="2" type="ORF">CVT26_004189</name>
</gene>
<evidence type="ECO:0000313" key="2">
    <source>
        <dbReference type="EMBL" id="PPR04242.1"/>
    </source>
</evidence>
<dbReference type="Proteomes" id="UP000284706">
    <property type="component" value="Unassembled WGS sequence"/>
</dbReference>
<organism evidence="2 3">
    <name type="scientific">Gymnopilus dilepis</name>
    <dbReference type="NCBI Taxonomy" id="231916"/>
    <lineage>
        <taxon>Eukaryota</taxon>
        <taxon>Fungi</taxon>
        <taxon>Dikarya</taxon>
        <taxon>Basidiomycota</taxon>
        <taxon>Agaricomycotina</taxon>
        <taxon>Agaricomycetes</taxon>
        <taxon>Agaricomycetidae</taxon>
        <taxon>Agaricales</taxon>
        <taxon>Agaricineae</taxon>
        <taxon>Hymenogastraceae</taxon>
        <taxon>Gymnopilus</taxon>
    </lineage>
</organism>
<dbReference type="EMBL" id="NHYE01000648">
    <property type="protein sequence ID" value="PPR04242.1"/>
    <property type="molecule type" value="Genomic_DNA"/>
</dbReference>
<sequence>GEERTFFGTSSPTSSSPLTAAGSSSAVGSSSAIVPSSTLVMASSSASPLDTTSILQQLVVDTPSRAPVNYPGPGVLVRAEASAARTRRNIHYDDFIAPTQAAFKILSRRVGVSLNDAKYKTFRQHSPHVLGWCWDCLMPMKESIHPPKVKGQKCPHIGLQIRVGYLYFIGDPFFEDYPNAPPNLSALRAIDPQEPNLVGSDFCMWLGTSPEPDIYDGRPFINLHHLFLWTMRKLGLIQ</sequence>
<name>A0A409YMJ0_9AGAR</name>
<keyword evidence="3" id="KW-1185">Reference proteome</keyword>
<accession>A0A409YMJ0</accession>
<reference evidence="2 3" key="1">
    <citation type="journal article" date="2018" name="Evol. Lett.">
        <title>Horizontal gene cluster transfer increased hallucinogenic mushroom diversity.</title>
        <authorList>
            <person name="Reynolds H.T."/>
            <person name="Vijayakumar V."/>
            <person name="Gluck-Thaler E."/>
            <person name="Korotkin H.B."/>
            <person name="Matheny P.B."/>
            <person name="Slot J.C."/>
        </authorList>
    </citation>
    <scope>NUCLEOTIDE SEQUENCE [LARGE SCALE GENOMIC DNA]</scope>
    <source>
        <strain evidence="2 3">SRW20</strain>
    </source>
</reference>
<feature type="region of interest" description="Disordered" evidence="1">
    <location>
        <begin position="1"/>
        <end position="25"/>
    </location>
</feature>
<comment type="caution">
    <text evidence="2">The sequence shown here is derived from an EMBL/GenBank/DDBJ whole genome shotgun (WGS) entry which is preliminary data.</text>
</comment>
<evidence type="ECO:0000256" key="1">
    <source>
        <dbReference type="SAM" id="MobiDB-lite"/>
    </source>
</evidence>
<dbReference type="AlphaFoldDB" id="A0A409YMJ0"/>
<dbReference type="InParanoid" id="A0A409YMJ0"/>
<evidence type="ECO:0000313" key="3">
    <source>
        <dbReference type="Proteomes" id="UP000284706"/>
    </source>
</evidence>